<evidence type="ECO:0000256" key="5">
    <source>
        <dbReference type="ARBA" id="ARBA00023187"/>
    </source>
</evidence>
<reference evidence="12 13" key="1">
    <citation type="journal article" date="2011" name="PLoS Genet.">
        <title>Genome sequencing and comparative transcriptomics of the model entomopathogenic fungi Metarhizium anisopliae and M. acridum.</title>
        <authorList>
            <person name="Gao Q."/>
            <person name="Jin K."/>
            <person name="Ying S.H."/>
            <person name="Zhang Y."/>
            <person name="Xiao G."/>
            <person name="Shang Y."/>
            <person name="Duan Z."/>
            <person name="Hu X."/>
            <person name="Xie X.Q."/>
            <person name="Zhou G."/>
            <person name="Peng G."/>
            <person name="Luo Z."/>
            <person name="Huang W."/>
            <person name="Wang B."/>
            <person name="Fang W."/>
            <person name="Wang S."/>
            <person name="Zhong Y."/>
            <person name="Ma L.J."/>
            <person name="St Leger R.J."/>
            <person name="Zhao G.P."/>
            <person name="Pei Y."/>
            <person name="Feng M.G."/>
            <person name="Xia Y."/>
            <person name="Wang C."/>
        </authorList>
    </citation>
    <scope>NUCLEOTIDE SEQUENCE [LARGE SCALE GENOMIC DNA]</scope>
    <source>
        <strain evidence="12 13">CQMa 102</strain>
    </source>
</reference>
<dbReference type="eggNOG" id="KOG0128">
    <property type="taxonomic scope" value="Eukaryota"/>
</dbReference>
<dbReference type="AlphaFoldDB" id="E9DTF0"/>
<dbReference type="OMA" id="LWARYIL"/>
<gene>
    <name evidence="12" type="ORF">MAC_00788</name>
</gene>
<feature type="compositionally biased region" description="Low complexity" evidence="10">
    <location>
        <begin position="999"/>
        <end position="1024"/>
    </location>
</feature>
<dbReference type="OrthoDB" id="360390at2759"/>
<dbReference type="CDD" id="cd12297">
    <property type="entry name" value="RRM2_Prp24"/>
    <property type="match status" value="1"/>
</dbReference>
<evidence type="ECO:0000256" key="10">
    <source>
        <dbReference type="SAM" id="MobiDB-lite"/>
    </source>
</evidence>
<dbReference type="InterPro" id="IPR012677">
    <property type="entry name" value="Nucleotide-bd_a/b_plait_sf"/>
</dbReference>
<dbReference type="Pfam" id="PF16842">
    <property type="entry name" value="RRM_occluded"/>
    <property type="match status" value="1"/>
</dbReference>
<evidence type="ECO:0000256" key="3">
    <source>
        <dbReference type="ARBA" id="ARBA00022737"/>
    </source>
</evidence>
<keyword evidence="6" id="KW-0539">Nucleus</keyword>
<feature type="domain" description="RRM" evidence="11">
    <location>
        <begin position="681"/>
        <end position="758"/>
    </location>
</feature>
<dbReference type="KEGG" id="maw:19245099"/>
<dbReference type="SUPFAM" id="SSF54928">
    <property type="entry name" value="RNA-binding domain, RBD"/>
    <property type="match status" value="3"/>
</dbReference>
<feature type="region of interest" description="Disordered" evidence="10">
    <location>
        <begin position="963"/>
        <end position="1053"/>
    </location>
</feature>
<feature type="compositionally biased region" description="Basic and acidic residues" evidence="10">
    <location>
        <begin position="567"/>
        <end position="587"/>
    </location>
</feature>
<evidence type="ECO:0000259" key="11">
    <source>
        <dbReference type="PROSITE" id="PS50102"/>
    </source>
</evidence>
<dbReference type="InterPro" id="IPR000504">
    <property type="entry name" value="RRM_dom"/>
</dbReference>
<dbReference type="GO" id="GO:0003723">
    <property type="term" value="F:RNA binding"/>
    <property type="evidence" value="ECO:0007669"/>
    <property type="project" value="UniProtKB-UniRule"/>
</dbReference>
<name>E9DTF0_METAQ</name>
<comment type="function">
    <text evidence="7">Functions as a recycling factor of the spliceosome, a machinery that forms on each precursor-messenger RNA (pre-mRNA) and catalyzes the removal of introns. Chaperones the re-annealing of U4 and U6 snRNAs (small nuclear RNAs) released from previous rounds of splicing, an initial step in reforming the U4/U6-U5 tri-snRNP (small nuclear ribonucleoprotein) that can reassemble into another spliceosome complex; this step involves binding U6 and facilitating the unwinding of the U6 internal stem loop, followed by base-pairing of U6 to U4.</text>
</comment>
<proteinExistence type="predicted"/>
<evidence type="ECO:0000256" key="6">
    <source>
        <dbReference type="ARBA" id="ARBA00023242"/>
    </source>
</evidence>
<evidence type="ECO:0000256" key="4">
    <source>
        <dbReference type="ARBA" id="ARBA00022884"/>
    </source>
</evidence>
<dbReference type="GeneID" id="19245099"/>
<keyword evidence="4 9" id="KW-0694">RNA-binding</keyword>
<dbReference type="Gene3D" id="3.30.70.330">
    <property type="match status" value="4"/>
</dbReference>
<dbReference type="PROSITE" id="PS50102">
    <property type="entry name" value="RRM"/>
    <property type="match status" value="4"/>
</dbReference>
<protein>
    <recommendedName>
        <fullName evidence="8">U4/U6 snRNA-associated-splicing factor PRP24</fullName>
    </recommendedName>
</protein>
<dbReference type="GO" id="GO:0006397">
    <property type="term" value="P:mRNA processing"/>
    <property type="evidence" value="ECO:0007669"/>
    <property type="project" value="UniProtKB-KW"/>
</dbReference>
<evidence type="ECO:0000313" key="12">
    <source>
        <dbReference type="EMBL" id="EFY93005.1"/>
    </source>
</evidence>
<feature type="compositionally biased region" description="Basic and acidic residues" evidence="10">
    <location>
        <begin position="963"/>
        <end position="975"/>
    </location>
</feature>
<dbReference type="InterPro" id="IPR035979">
    <property type="entry name" value="RBD_domain_sf"/>
</dbReference>
<keyword evidence="2" id="KW-0507">mRNA processing</keyword>
<dbReference type="CDD" id="cd00590">
    <property type="entry name" value="RRM_SF"/>
    <property type="match status" value="1"/>
</dbReference>
<evidence type="ECO:0000256" key="7">
    <source>
        <dbReference type="ARBA" id="ARBA00093374"/>
    </source>
</evidence>
<comment type="subcellular location">
    <subcellularLocation>
        <location evidence="1">Nucleus</location>
    </subcellularLocation>
</comment>
<dbReference type="SMART" id="SM00360">
    <property type="entry name" value="RRM"/>
    <property type="match status" value="4"/>
</dbReference>
<evidence type="ECO:0000256" key="8">
    <source>
        <dbReference type="ARBA" id="ARBA00093627"/>
    </source>
</evidence>
<dbReference type="HOGENOM" id="CLU_003925_2_0_1"/>
<dbReference type="Proteomes" id="UP000002499">
    <property type="component" value="Unassembled WGS sequence"/>
</dbReference>
<dbReference type="Gene3D" id="1.25.40.10">
    <property type="entry name" value="Tetratricopeptide repeat domain"/>
    <property type="match status" value="2"/>
</dbReference>
<dbReference type="EMBL" id="GL698472">
    <property type="protein sequence ID" value="EFY93005.1"/>
    <property type="molecule type" value="Genomic_DNA"/>
</dbReference>
<dbReference type="InterPro" id="IPR003107">
    <property type="entry name" value="HAT"/>
</dbReference>
<sequence>MANPVGEDAWLAYIQETTRTASDLEQRVNVVELYKRAVGDEPGSMRLWLAYCTYFWHLWESSNSNDAGWSEEEQMLGREVFSFGAALDLWQQGYEAIKYRLSDSHELWDLWISFEKEQFVKSKTPEGLRRITHLYRQRLATPHLNWEETAQKFSGFLSEYNQSEWEKSMQEITANAQATKKAIQARDPFEFQLKQAHRNGDVEAQKAKLREYLDWEVRGTKRRQDGAEINRNICAGLFDRALTGLFATDEDAWHDYIVFLSSSTSDFQSAADHLLDASRRSVLHCPWSGRLWSRYILCAEEANLAFADIESIKHTATSNNQLYKNGMESMIEMYGAWCAFLKRTALEPAASDEAADVAEVGLRAAIEDVEVTGKRLYGKEFQGDPKYRLERLYIQYLTEKKGAIEEARVQWKKLEHRSVHADSYDFWFNYYIWEMLAFSKQNHGEDVSPHGGLHVPTIATAVLYSAATRKTIDWPERVLEMYQQHCNNYELPTSVRQADDFVNKTQKILAYRRKKQEEQQAAQYAAYYESQAQAQTQAQGEGFEANEQSVSTADASSSPSGPKRKRESLTDLKDDAENASKRQRNGDEISEIDGQTPKRDREHSTIIVTHLPADATQTAVRKYFKPYGHINNLTAFIKEEDGQSTTALIEFGSAEEAQSALLRDAKYFGESQITVQPGHDLTVYVANFPPAADDQFIRDLFKDCGDILSIRWPSLKVNTHRRFCYVSFRDRDASAKAVAKEGKLLEGKYRLLAKYSDPSRKKNREGAIAERREVHISNLDLSTTEAEIRSVFSQFGTVKRVNIPLNMAGKNRGFAFLDFESKDQAEKAVAELNNTKFKSQILKVELSKESKVKPSAKTEFQHASASPAPSSLNDAEGDQAMGDAVAEGPSKPSSSEIAARTIALMGLPDTVNDARVKALVEPLGSIVKLVHQPGHGGAIIEFADAAAAGKAALQLDSMEYEGHTLRTGSPDELRQNKPGNKPVQQSRPKGLMAPPQATRRPVGRPGPKRGLGFAPRPATATATASEPVEKEGGPKSNADFKAMFLAGKKENEG</sequence>
<dbReference type="STRING" id="655827.E9DTF0"/>
<keyword evidence="3" id="KW-0677">Repeat</keyword>
<dbReference type="InterPro" id="IPR011990">
    <property type="entry name" value="TPR-like_helical_dom_sf"/>
</dbReference>
<organism evidence="13">
    <name type="scientific">Metarhizium acridum (strain CQMa 102)</name>
    <dbReference type="NCBI Taxonomy" id="655827"/>
    <lineage>
        <taxon>Eukaryota</taxon>
        <taxon>Fungi</taxon>
        <taxon>Dikarya</taxon>
        <taxon>Ascomycota</taxon>
        <taxon>Pezizomycotina</taxon>
        <taxon>Sordariomycetes</taxon>
        <taxon>Hypocreomycetidae</taxon>
        <taxon>Hypocreales</taxon>
        <taxon>Clavicipitaceae</taxon>
        <taxon>Metarhizium</taxon>
    </lineage>
</organism>
<feature type="domain" description="RRM" evidence="11">
    <location>
        <begin position="604"/>
        <end position="680"/>
    </location>
</feature>
<dbReference type="PANTHER" id="PTHR21245">
    <property type="entry name" value="HETEROGENEOUS NUCLEAR RIBONUCLEOPROTEIN"/>
    <property type="match status" value="1"/>
</dbReference>
<dbReference type="SUPFAM" id="SSF48452">
    <property type="entry name" value="TPR-like"/>
    <property type="match status" value="1"/>
</dbReference>
<dbReference type="GO" id="GO:0005688">
    <property type="term" value="C:U6 snRNP"/>
    <property type="evidence" value="ECO:0007669"/>
    <property type="project" value="UniProtKB-ARBA"/>
</dbReference>
<feature type="compositionally biased region" description="Polar residues" evidence="10">
    <location>
        <begin position="861"/>
        <end position="873"/>
    </location>
</feature>
<keyword evidence="5" id="KW-0508">mRNA splicing</keyword>
<dbReference type="InParanoid" id="E9DTF0"/>
<dbReference type="FunFam" id="3.30.70.330:FF:000365">
    <property type="entry name" value="U4/U6 snRNA-associated-splicing factor PRP24"/>
    <property type="match status" value="1"/>
</dbReference>
<feature type="region of interest" description="Disordered" evidence="10">
    <location>
        <begin position="853"/>
        <end position="877"/>
    </location>
</feature>
<dbReference type="InterPro" id="IPR034398">
    <property type="entry name" value="Prp24_RRM2"/>
</dbReference>
<evidence type="ECO:0000256" key="1">
    <source>
        <dbReference type="ARBA" id="ARBA00004123"/>
    </source>
</evidence>
<dbReference type="SMART" id="SM00386">
    <property type="entry name" value="HAT"/>
    <property type="match status" value="5"/>
</dbReference>
<feature type="domain" description="RRM" evidence="11">
    <location>
        <begin position="772"/>
        <end position="849"/>
    </location>
</feature>
<accession>E9DTF0</accession>
<dbReference type="Pfam" id="PF00076">
    <property type="entry name" value="RRM_1"/>
    <property type="match status" value="3"/>
</dbReference>
<feature type="domain" description="RRM" evidence="11">
    <location>
        <begin position="900"/>
        <end position="972"/>
    </location>
</feature>
<feature type="compositionally biased region" description="Low complexity" evidence="10">
    <location>
        <begin position="549"/>
        <end position="560"/>
    </location>
</feature>
<feature type="region of interest" description="Disordered" evidence="10">
    <location>
        <begin position="537"/>
        <end position="602"/>
    </location>
</feature>
<keyword evidence="13" id="KW-1185">Reference proteome</keyword>
<dbReference type="InterPro" id="IPR031766">
    <property type="entry name" value="RRM_occluded"/>
</dbReference>
<evidence type="ECO:0000256" key="9">
    <source>
        <dbReference type="PROSITE-ProRule" id="PRU00176"/>
    </source>
</evidence>
<evidence type="ECO:0000256" key="2">
    <source>
        <dbReference type="ARBA" id="ARBA00022664"/>
    </source>
</evidence>
<evidence type="ECO:0000313" key="13">
    <source>
        <dbReference type="Proteomes" id="UP000002499"/>
    </source>
</evidence>
<dbReference type="GO" id="GO:0008380">
    <property type="term" value="P:RNA splicing"/>
    <property type="evidence" value="ECO:0007669"/>
    <property type="project" value="UniProtKB-KW"/>
</dbReference>